<protein>
    <recommendedName>
        <fullName evidence="2">Activator of Hsp90 ATPase homologue 1/2-like C-terminal domain-containing protein</fullName>
    </recommendedName>
</protein>
<dbReference type="InterPro" id="IPR023393">
    <property type="entry name" value="START-like_dom_sf"/>
</dbReference>
<gene>
    <name evidence="3" type="ORF">SE18_07885</name>
</gene>
<evidence type="ECO:0000259" key="2">
    <source>
        <dbReference type="Pfam" id="PF08327"/>
    </source>
</evidence>
<keyword evidence="4" id="KW-1185">Reference proteome</keyword>
<name>A0A0P6Z032_9CHLR</name>
<comment type="caution">
    <text evidence="3">The sequence shown here is derived from an EMBL/GenBank/DDBJ whole genome shotgun (WGS) entry which is preliminary data.</text>
</comment>
<dbReference type="CDD" id="cd08901">
    <property type="entry name" value="SRPBCC_CalC_Aha1-like_8"/>
    <property type="match status" value="1"/>
</dbReference>
<reference evidence="3 4" key="1">
    <citation type="submission" date="2015-07" db="EMBL/GenBank/DDBJ databases">
        <title>Whole genome sequence of Herpetosiphon geysericola DSM 7119.</title>
        <authorList>
            <person name="Hemp J."/>
            <person name="Ward L.M."/>
            <person name="Pace L.A."/>
            <person name="Fischer W.W."/>
        </authorList>
    </citation>
    <scope>NUCLEOTIDE SEQUENCE [LARGE SCALE GENOMIC DNA]</scope>
    <source>
        <strain evidence="3 4">DSM 7119</strain>
    </source>
</reference>
<evidence type="ECO:0000313" key="4">
    <source>
        <dbReference type="Proteomes" id="UP000050277"/>
    </source>
</evidence>
<dbReference type="Gene3D" id="3.30.530.20">
    <property type="match status" value="1"/>
</dbReference>
<dbReference type="Pfam" id="PF08327">
    <property type="entry name" value="AHSA1"/>
    <property type="match status" value="1"/>
</dbReference>
<dbReference type="EMBL" id="LGKP01000013">
    <property type="protein sequence ID" value="KPL90124.1"/>
    <property type="molecule type" value="Genomic_DNA"/>
</dbReference>
<comment type="similarity">
    <text evidence="1">Belongs to the AHA1 family.</text>
</comment>
<feature type="domain" description="Activator of Hsp90 ATPase homologue 1/2-like C-terminal" evidence="2">
    <location>
        <begin position="21"/>
        <end position="141"/>
    </location>
</feature>
<organism evidence="3 4">
    <name type="scientific">Herpetosiphon geysericola</name>
    <dbReference type="NCBI Taxonomy" id="70996"/>
    <lineage>
        <taxon>Bacteria</taxon>
        <taxon>Bacillati</taxon>
        <taxon>Chloroflexota</taxon>
        <taxon>Chloroflexia</taxon>
        <taxon>Herpetosiphonales</taxon>
        <taxon>Herpetosiphonaceae</taxon>
        <taxon>Herpetosiphon</taxon>
    </lineage>
</organism>
<dbReference type="AlphaFoldDB" id="A0A0P6Z032"/>
<dbReference type="SUPFAM" id="SSF55961">
    <property type="entry name" value="Bet v1-like"/>
    <property type="match status" value="1"/>
</dbReference>
<dbReference type="OrthoDB" id="2364866at2"/>
<dbReference type="PATRIC" id="fig|70996.4.peg.805"/>
<evidence type="ECO:0000256" key="1">
    <source>
        <dbReference type="ARBA" id="ARBA00006817"/>
    </source>
</evidence>
<accession>A0A0P6Z032</accession>
<proteinExistence type="inferred from homology"/>
<dbReference type="RefSeq" id="WP_054533890.1">
    <property type="nucleotide sequence ID" value="NZ_LGKP01000013.1"/>
</dbReference>
<evidence type="ECO:0000313" key="3">
    <source>
        <dbReference type="EMBL" id="KPL90124.1"/>
    </source>
</evidence>
<sequence>MSELHLSQNLHSKTGMLIRKPIEFVFEALVNPALTTQFWFTASSGWLEQGKTVTWEWAMYDVAVEVTPLVVQPPSQLVIEWPGYAGLAQVTWSLQALPNQTTYVEVAESGFTGTAEAIQQQLVDSTEGFCLVLAGLKAWLEHGIALNLVADRFPAGYHAAHEERK</sequence>
<dbReference type="Proteomes" id="UP000050277">
    <property type="component" value="Unassembled WGS sequence"/>
</dbReference>
<dbReference type="InterPro" id="IPR013538">
    <property type="entry name" value="ASHA1/2-like_C"/>
</dbReference>
<dbReference type="STRING" id="70996.SE18_07885"/>